<dbReference type="PANTHER" id="PTHR33217:SF8">
    <property type="entry name" value="MUTATOR FAMILY TRANSPOSASE"/>
    <property type="match status" value="1"/>
</dbReference>
<evidence type="ECO:0000313" key="8">
    <source>
        <dbReference type="Proteomes" id="UP000242164"/>
    </source>
</evidence>
<dbReference type="InterPro" id="IPR001207">
    <property type="entry name" value="Transposase_mutator"/>
</dbReference>
<dbReference type="GO" id="GO:0004803">
    <property type="term" value="F:transposase activity"/>
    <property type="evidence" value="ECO:0007669"/>
    <property type="project" value="UniProtKB-UniRule"/>
</dbReference>
<evidence type="ECO:0000256" key="2">
    <source>
        <dbReference type="ARBA" id="ARBA00010961"/>
    </source>
</evidence>
<dbReference type="AlphaFoldDB" id="A0AAX2CE93"/>
<comment type="function">
    <text evidence="1 6">Required for the transposition of the insertion element.</text>
</comment>
<evidence type="ECO:0000256" key="6">
    <source>
        <dbReference type="RuleBase" id="RU365089"/>
    </source>
</evidence>
<gene>
    <name evidence="7" type="ORF">BCB44BAC_01161</name>
</gene>
<keyword evidence="4 6" id="KW-0238">DNA-binding</keyword>
<dbReference type="PANTHER" id="PTHR33217">
    <property type="entry name" value="TRANSPOSASE FOR INSERTION SEQUENCE ELEMENT IS1081"/>
    <property type="match status" value="1"/>
</dbReference>
<sequence length="222" mass="25403">MAPYQRSNDTRNATVIHLFPKGITRTEIARLIEKMYGHHYTPQTISNMAKSVSEQVKAFHQRPLHTRYICVYIDTTYIAVGICEDKSKEVLAYTIAPTESAYNWQELLEELKDRGVKDVLLFISDGFKDMVDAISNVFSRAKYQSCLVHIARNLSHKIRKARAASLTMLEEFEEEGHSIVKFYLLAGLALPINKIDPSSKAYIYTKSDVLSKKVENAFTQKY</sequence>
<evidence type="ECO:0000313" key="7">
    <source>
        <dbReference type="EMBL" id="SCL87575.1"/>
    </source>
</evidence>
<keyword evidence="5 6" id="KW-0233">DNA recombination</keyword>
<reference evidence="7 8" key="1">
    <citation type="submission" date="2016-08" db="EMBL/GenBank/DDBJ databases">
        <authorList>
            <person name="Loux V."/>
            <person name="Rue O."/>
        </authorList>
    </citation>
    <scope>NUCLEOTIDE SEQUENCE [LARGE SCALE GENOMIC DNA]</scope>
    <source>
        <strain evidence="7 8">AFSSA_08CEB44bac</strain>
    </source>
</reference>
<comment type="similarity">
    <text evidence="2 6">Belongs to the transposase mutator family.</text>
</comment>
<proteinExistence type="inferred from homology"/>
<dbReference type="EMBL" id="FMIK01000019">
    <property type="protein sequence ID" value="SCL87575.1"/>
    <property type="molecule type" value="Genomic_DNA"/>
</dbReference>
<protein>
    <recommendedName>
        <fullName evidence="6">Mutator family transposase</fullName>
    </recommendedName>
</protein>
<comment type="caution">
    <text evidence="7">The sequence shown here is derived from an EMBL/GenBank/DDBJ whole genome shotgun (WGS) entry which is preliminary data.</text>
</comment>
<dbReference type="GO" id="GO:0006313">
    <property type="term" value="P:DNA transposition"/>
    <property type="evidence" value="ECO:0007669"/>
    <property type="project" value="UniProtKB-UniRule"/>
</dbReference>
<keyword evidence="6" id="KW-0814">Transposable element</keyword>
<name>A0AAX2CE93_9BACI</name>
<evidence type="ECO:0000256" key="3">
    <source>
        <dbReference type="ARBA" id="ARBA00022578"/>
    </source>
</evidence>
<organism evidence="7 8">
    <name type="scientific">Bacillus cytotoxicus</name>
    <dbReference type="NCBI Taxonomy" id="580165"/>
    <lineage>
        <taxon>Bacteria</taxon>
        <taxon>Bacillati</taxon>
        <taxon>Bacillota</taxon>
        <taxon>Bacilli</taxon>
        <taxon>Bacillales</taxon>
        <taxon>Bacillaceae</taxon>
        <taxon>Bacillus</taxon>
        <taxon>Bacillus cereus group</taxon>
    </lineage>
</organism>
<evidence type="ECO:0000256" key="4">
    <source>
        <dbReference type="ARBA" id="ARBA00023125"/>
    </source>
</evidence>
<dbReference type="Proteomes" id="UP000242164">
    <property type="component" value="Unassembled WGS sequence"/>
</dbReference>
<evidence type="ECO:0000256" key="5">
    <source>
        <dbReference type="ARBA" id="ARBA00023172"/>
    </source>
</evidence>
<dbReference type="Pfam" id="PF00872">
    <property type="entry name" value="Transposase_mut"/>
    <property type="match status" value="1"/>
</dbReference>
<keyword evidence="3 6" id="KW-0815">Transposition</keyword>
<dbReference type="GO" id="GO:0003677">
    <property type="term" value="F:DNA binding"/>
    <property type="evidence" value="ECO:0007669"/>
    <property type="project" value="UniProtKB-UniRule"/>
</dbReference>
<accession>A0AAX2CE93</accession>
<evidence type="ECO:0000256" key="1">
    <source>
        <dbReference type="ARBA" id="ARBA00002190"/>
    </source>
</evidence>